<dbReference type="Proteomes" id="UP001296104">
    <property type="component" value="Unassembled WGS sequence"/>
</dbReference>
<evidence type="ECO:0000256" key="8">
    <source>
        <dbReference type="ARBA" id="ARBA00022898"/>
    </source>
</evidence>
<organism evidence="12 13">
    <name type="scientific">Lecanosticta acicola</name>
    <dbReference type="NCBI Taxonomy" id="111012"/>
    <lineage>
        <taxon>Eukaryota</taxon>
        <taxon>Fungi</taxon>
        <taxon>Dikarya</taxon>
        <taxon>Ascomycota</taxon>
        <taxon>Pezizomycotina</taxon>
        <taxon>Dothideomycetes</taxon>
        <taxon>Dothideomycetidae</taxon>
        <taxon>Mycosphaerellales</taxon>
        <taxon>Mycosphaerellaceae</taxon>
        <taxon>Lecanosticta</taxon>
    </lineage>
</organism>
<dbReference type="SUPFAM" id="SSF53686">
    <property type="entry name" value="Tryptophan synthase beta subunit-like PLP-dependent enzymes"/>
    <property type="match status" value="1"/>
</dbReference>
<comment type="pathway">
    <text evidence="3">Carbohydrate biosynthesis; gluconeogenesis.</text>
</comment>
<evidence type="ECO:0000313" key="12">
    <source>
        <dbReference type="EMBL" id="CAK4029812.1"/>
    </source>
</evidence>
<comment type="caution">
    <text evidence="12">The sequence shown here is derived from an EMBL/GenBank/DDBJ whole genome shotgun (WGS) entry which is preliminary data.</text>
</comment>
<dbReference type="FunFam" id="3.40.50.1100:FF:000040">
    <property type="entry name" value="L-serine dehydratase, putative"/>
    <property type="match status" value="1"/>
</dbReference>
<dbReference type="GO" id="GO:0006094">
    <property type="term" value="P:gluconeogenesis"/>
    <property type="evidence" value="ECO:0007669"/>
    <property type="project" value="UniProtKB-KW"/>
</dbReference>
<dbReference type="InterPro" id="IPR036052">
    <property type="entry name" value="TrpB-like_PALP_sf"/>
</dbReference>
<dbReference type="PANTHER" id="PTHR48078:SF2">
    <property type="entry name" value="CATABOLIC L-SERINE_THREONINE DEHYDRATASE"/>
    <property type="match status" value="1"/>
</dbReference>
<evidence type="ECO:0000259" key="11">
    <source>
        <dbReference type="Pfam" id="PF00291"/>
    </source>
</evidence>
<gene>
    <name evidence="12" type="ORF">LECACI_7A005315</name>
</gene>
<evidence type="ECO:0000256" key="2">
    <source>
        <dbReference type="ARBA" id="ARBA00004496"/>
    </source>
</evidence>
<reference evidence="12" key="1">
    <citation type="submission" date="2023-11" db="EMBL/GenBank/DDBJ databases">
        <authorList>
            <person name="Alioto T."/>
            <person name="Alioto T."/>
            <person name="Gomez Garrido J."/>
        </authorList>
    </citation>
    <scope>NUCLEOTIDE SEQUENCE</scope>
</reference>
<evidence type="ECO:0000313" key="13">
    <source>
        <dbReference type="Proteomes" id="UP001296104"/>
    </source>
</evidence>
<dbReference type="InterPro" id="IPR050147">
    <property type="entry name" value="Ser/Thr_Dehydratase"/>
</dbReference>
<dbReference type="GO" id="GO:0009097">
    <property type="term" value="P:isoleucine biosynthetic process"/>
    <property type="evidence" value="ECO:0007669"/>
    <property type="project" value="TreeGrafter"/>
</dbReference>
<keyword evidence="6" id="KW-0312">Gluconeogenesis</keyword>
<evidence type="ECO:0000256" key="7">
    <source>
        <dbReference type="ARBA" id="ARBA00022490"/>
    </source>
</evidence>
<name>A0AAI9EBC2_9PEZI</name>
<dbReference type="EC" id="4.3.1.17" evidence="5"/>
<evidence type="ECO:0000256" key="3">
    <source>
        <dbReference type="ARBA" id="ARBA00004742"/>
    </source>
</evidence>
<evidence type="ECO:0000256" key="5">
    <source>
        <dbReference type="ARBA" id="ARBA00012093"/>
    </source>
</evidence>
<evidence type="ECO:0000256" key="4">
    <source>
        <dbReference type="ARBA" id="ARBA00010869"/>
    </source>
</evidence>
<dbReference type="GO" id="GO:0004794">
    <property type="term" value="F:threonine deaminase activity"/>
    <property type="evidence" value="ECO:0007669"/>
    <property type="project" value="TreeGrafter"/>
</dbReference>
<dbReference type="AlphaFoldDB" id="A0AAI9EBC2"/>
<comment type="cofactor">
    <cofactor evidence="1">
        <name>pyridoxal 5'-phosphate</name>
        <dbReference type="ChEBI" id="CHEBI:597326"/>
    </cofactor>
</comment>
<dbReference type="Gene3D" id="3.40.50.1100">
    <property type="match status" value="2"/>
</dbReference>
<evidence type="ECO:0000256" key="9">
    <source>
        <dbReference type="ARBA" id="ARBA00023239"/>
    </source>
</evidence>
<dbReference type="EMBL" id="CAVMBE010000033">
    <property type="protein sequence ID" value="CAK4029812.1"/>
    <property type="molecule type" value="Genomic_DNA"/>
</dbReference>
<comment type="subcellular location">
    <subcellularLocation>
        <location evidence="2">Cytoplasm</location>
    </subcellularLocation>
</comment>
<evidence type="ECO:0000256" key="1">
    <source>
        <dbReference type="ARBA" id="ARBA00001933"/>
    </source>
</evidence>
<keyword evidence="9" id="KW-0456">Lyase</keyword>
<evidence type="ECO:0000256" key="6">
    <source>
        <dbReference type="ARBA" id="ARBA00022432"/>
    </source>
</evidence>
<comment type="similarity">
    <text evidence="4">Belongs to the serine/threonine dehydratase family.</text>
</comment>
<dbReference type="PROSITE" id="PS51257">
    <property type="entry name" value="PROKAR_LIPOPROTEIN"/>
    <property type="match status" value="1"/>
</dbReference>
<keyword evidence="7" id="KW-0963">Cytoplasm</keyword>
<accession>A0AAI9EBC2</accession>
<dbReference type="GO" id="GO:0003941">
    <property type="term" value="F:L-serine ammonia-lyase activity"/>
    <property type="evidence" value="ECO:0007669"/>
    <property type="project" value="UniProtKB-EC"/>
</dbReference>
<evidence type="ECO:0000256" key="10">
    <source>
        <dbReference type="ARBA" id="ARBA00049406"/>
    </source>
</evidence>
<keyword evidence="8" id="KW-0663">Pyridoxal phosphate</keyword>
<dbReference type="Pfam" id="PF00291">
    <property type="entry name" value="PALP"/>
    <property type="match status" value="1"/>
</dbReference>
<sequence length="297" mass="32354">MQRAQDPSKVHFYSSSAGNAGLGCVFSAKFVGRPSTVVVPMTTKPYMIAKIQAAGATEVVQHGESLKDADAYLKSVVMPRAEARGEEPVYVSPFDHPDTWEGHSTMVDEMREQFEDMDEDAPDLIVCSCGGGGLFNGLLQGVEAQGCEWEKTKFLLTETAGADSLARSLAQQQNTTMSKITSIATSLGCARVSERTFELATQGIRTGKVRNVVLSDAEAMMGCWRFAEDERILVEPACGVNLALCYSRRLEEALGRRVRPDEKVVMIVCGGSNVSTSMIEQWKQESGHLDDDVAECH</sequence>
<dbReference type="GO" id="GO:0006565">
    <property type="term" value="P:L-serine catabolic process"/>
    <property type="evidence" value="ECO:0007669"/>
    <property type="project" value="TreeGrafter"/>
</dbReference>
<dbReference type="InterPro" id="IPR001926">
    <property type="entry name" value="TrpB-like_PALP"/>
</dbReference>
<dbReference type="GO" id="GO:0006567">
    <property type="term" value="P:L-threonine catabolic process"/>
    <property type="evidence" value="ECO:0007669"/>
    <property type="project" value="TreeGrafter"/>
</dbReference>
<feature type="domain" description="Tryptophan synthase beta chain-like PALP" evidence="11">
    <location>
        <begin position="9"/>
        <end position="270"/>
    </location>
</feature>
<keyword evidence="13" id="KW-1185">Reference proteome</keyword>
<dbReference type="GO" id="GO:0005737">
    <property type="term" value="C:cytoplasm"/>
    <property type="evidence" value="ECO:0007669"/>
    <property type="project" value="UniProtKB-SubCell"/>
</dbReference>
<proteinExistence type="inferred from homology"/>
<comment type="catalytic activity">
    <reaction evidence="10">
        <text>L-serine = pyruvate + NH4(+)</text>
        <dbReference type="Rhea" id="RHEA:19169"/>
        <dbReference type="ChEBI" id="CHEBI:15361"/>
        <dbReference type="ChEBI" id="CHEBI:28938"/>
        <dbReference type="ChEBI" id="CHEBI:33384"/>
        <dbReference type="EC" id="4.3.1.17"/>
    </reaction>
</comment>
<dbReference type="PANTHER" id="PTHR48078">
    <property type="entry name" value="THREONINE DEHYDRATASE, MITOCHONDRIAL-RELATED"/>
    <property type="match status" value="1"/>
</dbReference>
<protein>
    <recommendedName>
        <fullName evidence="5">L-serine ammonia-lyase</fullName>
        <ecNumber evidence="5">4.3.1.17</ecNumber>
    </recommendedName>
</protein>